<evidence type="ECO:0000256" key="1">
    <source>
        <dbReference type="ARBA" id="ARBA00004429"/>
    </source>
</evidence>
<evidence type="ECO:0000313" key="16">
    <source>
        <dbReference type="EMBL" id="SJZ94239.1"/>
    </source>
</evidence>
<feature type="topological domain" description="Periplasmic" evidence="14">
    <location>
        <begin position="34"/>
        <end position="51"/>
    </location>
</feature>
<dbReference type="Pfam" id="PF02600">
    <property type="entry name" value="DsbB"/>
    <property type="match status" value="1"/>
</dbReference>
<dbReference type="InterPro" id="IPR003752">
    <property type="entry name" value="DiS_bond_form_DsbB/BdbC"/>
</dbReference>
<evidence type="ECO:0000256" key="4">
    <source>
        <dbReference type="ARBA" id="ARBA00022475"/>
    </source>
</evidence>
<keyword evidence="12 14" id="KW-0143">Chaperone</keyword>
<evidence type="ECO:0000256" key="7">
    <source>
        <dbReference type="ARBA" id="ARBA00022982"/>
    </source>
</evidence>
<feature type="topological domain" description="Cytoplasmic" evidence="14">
    <location>
        <begin position="1"/>
        <end position="16"/>
    </location>
</feature>
<comment type="subcellular location">
    <subcellularLocation>
        <location evidence="1">Cell inner membrane</location>
        <topology evidence="1">Multi-pass membrane protein</topology>
    </subcellularLocation>
    <subcellularLocation>
        <location evidence="14">Cell membrane</location>
        <topology evidence="14">Multi-pass membrane protein</topology>
    </subcellularLocation>
</comment>
<keyword evidence="8 14" id="KW-1133">Transmembrane helix</keyword>
<feature type="transmembrane region" description="Helical" evidence="15">
    <location>
        <begin position="39"/>
        <end position="64"/>
    </location>
</feature>
<dbReference type="InterPro" id="IPR022920">
    <property type="entry name" value="Disulphide_bond_form_DsbB"/>
</dbReference>
<dbReference type="STRING" id="1123491.SAMN02745782_01859"/>
<comment type="function">
    <text evidence="14">Required for disulfide bond formation in some periplasmic proteins. Acts by oxidizing the DsbA protein.</text>
</comment>
<comment type="caution">
    <text evidence="14">Lacks conserved residue(s) required for the propagation of feature annotation.</text>
</comment>
<evidence type="ECO:0000256" key="6">
    <source>
        <dbReference type="ARBA" id="ARBA00022692"/>
    </source>
</evidence>
<keyword evidence="13 14" id="KW-0676">Redox-active center</keyword>
<organism evidence="16 17">
    <name type="scientific">Vibrio cincinnatiensis DSM 19608</name>
    <dbReference type="NCBI Taxonomy" id="1123491"/>
    <lineage>
        <taxon>Bacteria</taxon>
        <taxon>Pseudomonadati</taxon>
        <taxon>Pseudomonadota</taxon>
        <taxon>Gammaproteobacteria</taxon>
        <taxon>Vibrionales</taxon>
        <taxon>Vibrionaceae</taxon>
        <taxon>Vibrio</taxon>
    </lineage>
</organism>
<keyword evidence="3 14" id="KW-0813">Transport</keyword>
<dbReference type="AlphaFoldDB" id="A0A1T4PS33"/>
<dbReference type="GeneID" id="70583966"/>
<keyword evidence="10 14" id="KW-0472">Membrane</keyword>
<sequence>MNALLQLKHFSHRRLSWAILFLFVLFFELSALYFQHVMLLAPCVMCIYERIAMLGIGIGALIGFIKPKHPIFRWLGLLIWGGSAYQGLVLSMQHVDYQLNPSPFNTCDLFVTFPSWAPLNQWAPWMFEAYGDCSDISWQLFTLSMPQWLIIIFAGNLVALAAILVAQCIKRAS</sequence>
<feature type="disulfide bond" description="Redox-active" evidence="14">
    <location>
        <begin position="107"/>
        <end position="133"/>
    </location>
</feature>
<dbReference type="InterPro" id="IPR050183">
    <property type="entry name" value="DsbB"/>
</dbReference>
<proteinExistence type="inferred from homology"/>
<dbReference type="HAMAP" id="MF_00286">
    <property type="entry name" value="DsbB"/>
    <property type="match status" value="1"/>
</dbReference>
<evidence type="ECO:0000256" key="9">
    <source>
        <dbReference type="ARBA" id="ARBA00023002"/>
    </source>
</evidence>
<keyword evidence="9 14" id="KW-0560">Oxidoreductase</keyword>
<feature type="topological domain" description="Cytoplasmic" evidence="14">
    <location>
        <begin position="167"/>
        <end position="173"/>
    </location>
</feature>
<gene>
    <name evidence="14" type="primary">dsbB</name>
    <name evidence="16" type="ORF">SAMN02745782_01859</name>
</gene>
<dbReference type="SUPFAM" id="SSF158442">
    <property type="entry name" value="DsbB-like"/>
    <property type="match status" value="1"/>
</dbReference>
<feature type="disulfide bond" description="Redox-active" evidence="14">
    <location>
        <begin position="43"/>
        <end position="46"/>
    </location>
</feature>
<dbReference type="Gene3D" id="1.20.1550.10">
    <property type="entry name" value="DsbB-like"/>
    <property type="match status" value="1"/>
</dbReference>
<evidence type="ECO:0000256" key="8">
    <source>
        <dbReference type="ARBA" id="ARBA00022989"/>
    </source>
</evidence>
<keyword evidence="7 14" id="KW-0249">Electron transport</keyword>
<evidence type="ECO:0000256" key="11">
    <source>
        <dbReference type="ARBA" id="ARBA00023157"/>
    </source>
</evidence>
<evidence type="ECO:0000256" key="10">
    <source>
        <dbReference type="ARBA" id="ARBA00023136"/>
    </source>
</evidence>
<evidence type="ECO:0000256" key="12">
    <source>
        <dbReference type="ARBA" id="ARBA00023186"/>
    </source>
</evidence>
<evidence type="ECO:0000313" key="17">
    <source>
        <dbReference type="Proteomes" id="UP000190834"/>
    </source>
</evidence>
<dbReference type="PANTHER" id="PTHR36570">
    <property type="entry name" value="DISULFIDE BOND FORMATION PROTEIN B"/>
    <property type="match status" value="1"/>
</dbReference>
<keyword evidence="5" id="KW-0997">Cell inner membrane</keyword>
<dbReference type="PANTHER" id="PTHR36570:SF2">
    <property type="entry name" value="DISULFIDE BOND FORMATION PROTEIN B"/>
    <property type="match status" value="1"/>
</dbReference>
<dbReference type="NCBIfam" id="NF002485">
    <property type="entry name" value="PRK01749.1"/>
    <property type="match status" value="1"/>
</dbReference>
<dbReference type="RefSeq" id="WP_078926246.1">
    <property type="nucleotide sequence ID" value="NZ_FUXB01000008.1"/>
</dbReference>
<keyword evidence="4 14" id="KW-1003">Cell membrane</keyword>
<evidence type="ECO:0000256" key="13">
    <source>
        <dbReference type="ARBA" id="ARBA00023284"/>
    </source>
</evidence>
<dbReference type="GO" id="GO:0005886">
    <property type="term" value="C:plasma membrane"/>
    <property type="evidence" value="ECO:0007669"/>
    <property type="project" value="UniProtKB-SubCell"/>
</dbReference>
<dbReference type="GO" id="GO:0006457">
    <property type="term" value="P:protein folding"/>
    <property type="evidence" value="ECO:0007669"/>
    <property type="project" value="InterPro"/>
</dbReference>
<feature type="transmembrane region" description="Helical" evidence="15">
    <location>
        <begin position="148"/>
        <end position="169"/>
    </location>
</feature>
<keyword evidence="6 14" id="KW-0812">Transmembrane</keyword>
<accession>A0A1T4PS33</accession>
<reference evidence="17" key="1">
    <citation type="submission" date="2017-02" db="EMBL/GenBank/DDBJ databases">
        <authorList>
            <person name="Varghese N."/>
            <person name="Submissions S."/>
        </authorList>
    </citation>
    <scope>NUCLEOTIDE SEQUENCE [LARGE SCALE GENOMIC DNA]</scope>
    <source>
        <strain evidence="17">DSM 19608</strain>
    </source>
</reference>
<evidence type="ECO:0000256" key="15">
    <source>
        <dbReference type="SAM" id="Phobius"/>
    </source>
</evidence>
<dbReference type="InterPro" id="IPR023380">
    <property type="entry name" value="DsbB-like_sf"/>
</dbReference>
<evidence type="ECO:0000256" key="14">
    <source>
        <dbReference type="HAMAP-Rule" id="MF_00286"/>
    </source>
</evidence>
<evidence type="ECO:0000256" key="5">
    <source>
        <dbReference type="ARBA" id="ARBA00022519"/>
    </source>
</evidence>
<dbReference type="GO" id="GO:0015035">
    <property type="term" value="F:protein-disulfide reductase activity"/>
    <property type="evidence" value="ECO:0007669"/>
    <property type="project" value="UniProtKB-UniRule"/>
</dbReference>
<comment type="similarity">
    <text evidence="2 14">Belongs to the DsbB family.</text>
</comment>
<dbReference type="GO" id="GO:0009055">
    <property type="term" value="F:electron transfer activity"/>
    <property type="evidence" value="ECO:0007669"/>
    <property type="project" value="UniProtKB-UniRule"/>
</dbReference>
<dbReference type="OrthoDB" id="3711263at2"/>
<protein>
    <recommendedName>
        <fullName evidence="14">Disulfide bond formation protein B</fullName>
    </recommendedName>
    <alternativeName>
        <fullName evidence="14">Disulfide oxidoreductase</fullName>
    </alternativeName>
</protein>
<name>A0A1T4PS33_VIBCI</name>
<dbReference type="EMBL" id="FUXB01000008">
    <property type="protein sequence ID" value="SJZ94239.1"/>
    <property type="molecule type" value="Genomic_DNA"/>
</dbReference>
<feature type="topological domain" description="Periplasmic" evidence="14">
    <location>
        <begin position="93"/>
        <end position="147"/>
    </location>
</feature>
<keyword evidence="17" id="KW-1185">Reference proteome</keyword>
<feature type="transmembrane region" description="Helical" evidence="15">
    <location>
        <begin position="15"/>
        <end position="33"/>
    </location>
</feature>
<keyword evidence="11 14" id="KW-1015">Disulfide bond</keyword>
<evidence type="ECO:0000256" key="3">
    <source>
        <dbReference type="ARBA" id="ARBA00022448"/>
    </source>
</evidence>
<evidence type="ECO:0000256" key="2">
    <source>
        <dbReference type="ARBA" id="ARBA00008823"/>
    </source>
</evidence>
<dbReference type="Proteomes" id="UP000190834">
    <property type="component" value="Unassembled WGS sequence"/>
</dbReference>